<evidence type="ECO:0000256" key="7">
    <source>
        <dbReference type="ARBA" id="ARBA00023204"/>
    </source>
</evidence>
<evidence type="ECO:0000256" key="3">
    <source>
        <dbReference type="ARBA" id="ARBA00022801"/>
    </source>
</evidence>
<dbReference type="AlphaFoldDB" id="A0A0C9TB89"/>
<proteinExistence type="predicted"/>
<evidence type="ECO:0000256" key="1">
    <source>
        <dbReference type="ARBA" id="ARBA00022741"/>
    </source>
</evidence>
<protein>
    <recommendedName>
        <fullName evidence="10">DNA helicase Pif1-like 2B domain-containing protein</fullName>
    </recommendedName>
</protein>
<evidence type="ECO:0000313" key="12">
    <source>
        <dbReference type="Proteomes" id="UP000053647"/>
    </source>
</evidence>
<keyword evidence="1" id="KW-0547">Nucleotide-binding</keyword>
<dbReference type="EMBL" id="KN820956">
    <property type="protein sequence ID" value="KIJ05472.1"/>
    <property type="molecule type" value="Genomic_DNA"/>
</dbReference>
<evidence type="ECO:0000256" key="2">
    <source>
        <dbReference type="ARBA" id="ARBA00022763"/>
    </source>
</evidence>
<evidence type="ECO:0000313" key="11">
    <source>
        <dbReference type="EMBL" id="KIJ05472.1"/>
    </source>
</evidence>
<dbReference type="HOGENOM" id="CLU_001613_7_3_1"/>
<sequence>MRQGTISPDACTTFKFLSRPLPPPPPSMPNILPTELFPLRHEVSNANSARLRALPHALHTSSHVPHKPTSTASENNKRQGLLSGILAEKTLELKKGAQVMLVKNVDEMLVNGCVGQVTGFFTYREVMNALNGENEKRAGATKSTGFVRNVKIGPDGCLIRVKDGVVGKENVASGSGDGVESKVKAKAPAPQKEEVFPMVEFPTSEGGKEAVLVMREEFKVEDSEGKVLARRMQVPLILAWAMSIHKSQGQTIQRVRVDLGKVFEKGQSYVALSRAASLDGLQVLRFDPKKVMAHSKVIEWSKTLQSLESRAVKHD</sequence>
<keyword evidence="4" id="KW-0347">Helicase</keyword>
<dbReference type="OrthoDB" id="432234at2759"/>
<evidence type="ECO:0000259" key="10">
    <source>
        <dbReference type="Pfam" id="PF21530"/>
    </source>
</evidence>
<keyword evidence="12" id="KW-1185">Reference proteome</keyword>
<evidence type="ECO:0000256" key="8">
    <source>
        <dbReference type="ARBA" id="ARBA00023235"/>
    </source>
</evidence>
<organism evidence="11 12">
    <name type="scientific">Paxillus involutus ATCC 200175</name>
    <dbReference type="NCBI Taxonomy" id="664439"/>
    <lineage>
        <taxon>Eukaryota</taxon>
        <taxon>Fungi</taxon>
        <taxon>Dikarya</taxon>
        <taxon>Basidiomycota</taxon>
        <taxon>Agaricomycotina</taxon>
        <taxon>Agaricomycetes</taxon>
        <taxon>Agaricomycetidae</taxon>
        <taxon>Boletales</taxon>
        <taxon>Paxilineae</taxon>
        <taxon>Paxillaceae</taxon>
        <taxon>Paxillus</taxon>
    </lineage>
</organism>
<accession>A0A0C9TB89</accession>
<reference evidence="11 12" key="1">
    <citation type="submission" date="2014-06" db="EMBL/GenBank/DDBJ databases">
        <authorList>
            <consortium name="DOE Joint Genome Institute"/>
            <person name="Kuo A."/>
            <person name="Kohler A."/>
            <person name="Nagy L.G."/>
            <person name="Floudas D."/>
            <person name="Copeland A."/>
            <person name="Barry K.W."/>
            <person name="Cichocki N."/>
            <person name="Veneault-Fourrey C."/>
            <person name="LaButti K."/>
            <person name="Lindquist E.A."/>
            <person name="Lipzen A."/>
            <person name="Lundell T."/>
            <person name="Morin E."/>
            <person name="Murat C."/>
            <person name="Sun H."/>
            <person name="Tunlid A."/>
            <person name="Henrissat B."/>
            <person name="Grigoriev I.V."/>
            <person name="Hibbett D.S."/>
            <person name="Martin F."/>
            <person name="Nordberg H.P."/>
            <person name="Cantor M.N."/>
            <person name="Hua S.X."/>
        </authorList>
    </citation>
    <scope>NUCLEOTIDE SEQUENCE [LARGE SCALE GENOMIC DNA]</scope>
    <source>
        <strain evidence="11 12">ATCC 200175</strain>
    </source>
</reference>
<dbReference type="Proteomes" id="UP000053647">
    <property type="component" value="Unassembled WGS sequence"/>
</dbReference>
<evidence type="ECO:0000256" key="4">
    <source>
        <dbReference type="ARBA" id="ARBA00022806"/>
    </source>
</evidence>
<dbReference type="Gene3D" id="3.40.50.300">
    <property type="entry name" value="P-loop containing nucleotide triphosphate hydrolases"/>
    <property type="match status" value="1"/>
</dbReference>
<dbReference type="PANTHER" id="PTHR47642">
    <property type="entry name" value="ATP-DEPENDENT DNA HELICASE"/>
    <property type="match status" value="1"/>
</dbReference>
<evidence type="ECO:0000256" key="6">
    <source>
        <dbReference type="ARBA" id="ARBA00023125"/>
    </source>
</evidence>
<dbReference type="InterPro" id="IPR051055">
    <property type="entry name" value="PIF1_helicase"/>
</dbReference>
<keyword evidence="5" id="KW-0067">ATP-binding</keyword>
<keyword evidence="7" id="KW-0234">DNA repair</keyword>
<keyword evidence="6" id="KW-0238">DNA-binding</keyword>
<dbReference type="InterPro" id="IPR027417">
    <property type="entry name" value="P-loop_NTPase"/>
</dbReference>
<dbReference type="Pfam" id="PF21530">
    <property type="entry name" value="Pif1_2B_dom"/>
    <property type="match status" value="1"/>
</dbReference>
<name>A0A0C9TB89_PAXIN</name>
<dbReference type="CDD" id="cd18809">
    <property type="entry name" value="SF1_C_RecD"/>
    <property type="match status" value="1"/>
</dbReference>
<gene>
    <name evidence="11" type="ORF">PAXINDRAFT_164763</name>
</gene>
<evidence type="ECO:0000256" key="5">
    <source>
        <dbReference type="ARBA" id="ARBA00022840"/>
    </source>
</evidence>
<keyword evidence="8" id="KW-0413">Isomerase</keyword>
<keyword evidence="3" id="KW-0378">Hydrolase</keyword>
<feature type="region of interest" description="Disordered" evidence="9">
    <location>
        <begin position="58"/>
        <end position="78"/>
    </location>
</feature>
<reference evidence="12" key="2">
    <citation type="submission" date="2015-01" db="EMBL/GenBank/DDBJ databases">
        <title>Evolutionary Origins and Diversification of the Mycorrhizal Mutualists.</title>
        <authorList>
            <consortium name="DOE Joint Genome Institute"/>
            <consortium name="Mycorrhizal Genomics Consortium"/>
            <person name="Kohler A."/>
            <person name="Kuo A."/>
            <person name="Nagy L.G."/>
            <person name="Floudas D."/>
            <person name="Copeland A."/>
            <person name="Barry K.W."/>
            <person name="Cichocki N."/>
            <person name="Veneault-Fourrey C."/>
            <person name="LaButti K."/>
            <person name="Lindquist E.A."/>
            <person name="Lipzen A."/>
            <person name="Lundell T."/>
            <person name="Morin E."/>
            <person name="Murat C."/>
            <person name="Riley R."/>
            <person name="Ohm R."/>
            <person name="Sun H."/>
            <person name="Tunlid A."/>
            <person name="Henrissat B."/>
            <person name="Grigoriev I.V."/>
            <person name="Hibbett D.S."/>
            <person name="Martin F."/>
        </authorList>
    </citation>
    <scope>NUCLEOTIDE SEQUENCE [LARGE SCALE GENOMIC DNA]</scope>
    <source>
        <strain evidence="12">ATCC 200175</strain>
    </source>
</reference>
<dbReference type="SUPFAM" id="SSF52540">
    <property type="entry name" value="P-loop containing nucleoside triphosphate hydrolases"/>
    <property type="match status" value="1"/>
</dbReference>
<feature type="compositionally biased region" description="Polar residues" evidence="9">
    <location>
        <begin position="59"/>
        <end position="74"/>
    </location>
</feature>
<dbReference type="InterPro" id="IPR049163">
    <property type="entry name" value="Pif1-like_2B_dom"/>
</dbReference>
<dbReference type="PANTHER" id="PTHR47642:SF5">
    <property type="entry name" value="ATP-DEPENDENT DNA HELICASE"/>
    <property type="match status" value="1"/>
</dbReference>
<feature type="domain" description="DNA helicase Pif1-like 2B" evidence="10">
    <location>
        <begin position="85"/>
        <end position="120"/>
    </location>
</feature>
<keyword evidence="2" id="KW-0227">DNA damage</keyword>
<evidence type="ECO:0000256" key="9">
    <source>
        <dbReference type="SAM" id="MobiDB-lite"/>
    </source>
</evidence>